<proteinExistence type="predicted"/>
<dbReference type="PANTHER" id="PTHR23513">
    <property type="entry name" value="INTEGRAL MEMBRANE EFFLUX PROTEIN-RELATED"/>
    <property type="match status" value="1"/>
</dbReference>
<dbReference type="RefSeq" id="WP_304599310.1">
    <property type="nucleotide sequence ID" value="NZ_JAUQYO010000005.1"/>
</dbReference>
<feature type="transmembrane region" description="Helical" evidence="7">
    <location>
        <begin position="304"/>
        <end position="322"/>
    </location>
</feature>
<evidence type="ECO:0000256" key="3">
    <source>
        <dbReference type="ARBA" id="ARBA00022475"/>
    </source>
</evidence>
<dbReference type="SUPFAM" id="SSF103473">
    <property type="entry name" value="MFS general substrate transporter"/>
    <property type="match status" value="1"/>
</dbReference>
<protein>
    <submittedName>
        <fullName evidence="9">MFS transporter</fullName>
    </submittedName>
</protein>
<accession>A0ABT9D8U8</accession>
<comment type="caution">
    <text evidence="9">The sequence shown here is derived from an EMBL/GenBank/DDBJ whole genome shotgun (WGS) entry which is preliminary data.</text>
</comment>
<keyword evidence="3" id="KW-1003">Cell membrane</keyword>
<sequence>MSAEQPEVAAPVPLPAPPGRSLVHHADFRRLWLGDGLGQLGAQLGNLAIPVFAVATLDATAWQMGALTAAESAAFLAIGLPAGAWVDRMRKRSTLISADLVRAAVLAVVVVVALTGHASMPVLYAAALAMSAATVFFDVAYQSYLPGLVGPTHLVQGNSLLQATQSVAQIAGPALGGLLLRVLSAPMLLVGTVVTYLSSAASVSRIRMVEQLPDPSSRRPLRHEIAEGLTFVLRHPLLRRVVACTGISNLSSSIAGALLVLYVLRELGLTEAQLGVVLSASAAGGLLGAVASSRLARWFGEGRVIPLAALMTPVAWALVPLADPLARTGVPALGVLAAGGVAFYAFVVVYNVAQVSFRQRVCPPALLGRMNASVRFLVWGPMPIGGLLGGVLGEHLGVVPTLWVAVAGLALAAVPVVASPLWRMRTLPGPGETTPAQTV</sequence>
<gene>
    <name evidence="9" type="ORF">Q6348_00110</name>
</gene>
<dbReference type="CDD" id="cd06173">
    <property type="entry name" value="MFS_MefA_like"/>
    <property type="match status" value="1"/>
</dbReference>
<keyword evidence="6 7" id="KW-0472">Membrane</keyword>
<keyword evidence="5 7" id="KW-1133">Transmembrane helix</keyword>
<evidence type="ECO:0000313" key="10">
    <source>
        <dbReference type="Proteomes" id="UP001232536"/>
    </source>
</evidence>
<dbReference type="PROSITE" id="PS50850">
    <property type="entry name" value="MFS"/>
    <property type="match status" value="1"/>
</dbReference>
<keyword evidence="4 7" id="KW-0812">Transmembrane</keyword>
<name>A0ABT9D8U8_9CELL</name>
<reference evidence="9 10" key="1">
    <citation type="submission" date="2023-07" db="EMBL/GenBank/DDBJ databases">
        <title>Description of novel actinomycetes strains, isolated from tidal flat sediment.</title>
        <authorList>
            <person name="Lu C."/>
        </authorList>
    </citation>
    <scope>NUCLEOTIDE SEQUENCE [LARGE SCALE GENOMIC DNA]</scope>
    <source>
        <strain evidence="9 10">SYSU T00b441</strain>
    </source>
</reference>
<dbReference type="InterPro" id="IPR010290">
    <property type="entry name" value="TM_effector"/>
</dbReference>
<evidence type="ECO:0000256" key="6">
    <source>
        <dbReference type="ARBA" id="ARBA00023136"/>
    </source>
</evidence>
<feature type="domain" description="Major facilitator superfamily (MFS) profile" evidence="8">
    <location>
        <begin position="237"/>
        <end position="439"/>
    </location>
</feature>
<feature type="transmembrane region" description="Helical" evidence="7">
    <location>
        <begin position="178"/>
        <end position="198"/>
    </location>
</feature>
<evidence type="ECO:0000256" key="4">
    <source>
        <dbReference type="ARBA" id="ARBA00022692"/>
    </source>
</evidence>
<dbReference type="PANTHER" id="PTHR23513:SF6">
    <property type="entry name" value="MAJOR FACILITATOR SUPERFAMILY ASSOCIATED DOMAIN-CONTAINING PROTEIN"/>
    <property type="match status" value="1"/>
</dbReference>
<dbReference type="Pfam" id="PF05977">
    <property type="entry name" value="MFS_3"/>
    <property type="match status" value="1"/>
</dbReference>
<evidence type="ECO:0000256" key="2">
    <source>
        <dbReference type="ARBA" id="ARBA00022448"/>
    </source>
</evidence>
<feature type="transmembrane region" description="Helical" evidence="7">
    <location>
        <begin position="328"/>
        <end position="353"/>
    </location>
</feature>
<dbReference type="Proteomes" id="UP001232536">
    <property type="component" value="Unassembled WGS sequence"/>
</dbReference>
<evidence type="ECO:0000313" key="9">
    <source>
        <dbReference type="EMBL" id="MDO8105598.1"/>
    </source>
</evidence>
<dbReference type="Gene3D" id="1.20.1250.20">
    <property type="entry name" value="MFS general substrate transporter like domains"/>
    <property type="match status" value="1"/>
</dbReference>
<keyword evidence="10" id="KW-1185">Reference proteome</keyword>
<organism evidence="9 10">
    <name type="scientific">Actinotalea lenta</name>
    <dbReference type="NCBI Taxonomy" id="3064654"/>
    <lineage>
        <taxon>Bacteria</taxon>
        <taxon>Bacillati</taxon>
        <taxon>Actinomycetota</taxon>
        <taxon>Actinomycetes</taxon>
        <taxon>Micrococcales</taxon>
        <taxon>Cellulomonadaceae</taxon>
        <taxon>Actinotalea</taxon>
    </lineage>
</organism>
<feature type="transmembrane region" description="Helical" evidence="7">
    <location>
        <begin position="398"/>
        <end position="418"/>
    </location>
</feature>
<evidence type="ECO:0000256" key="5">
    <source>
        <dbReference type="ARBA" id="ARBA00022989"/>
    </source>
</evidence>
<dbReference type="InterPro" id="IPR020846">
    <property type="entry name" value="MFS_dom"/>
</dbReference>
<comment type="subcellular location">
    <subcellularLocation>
        <location evidence="1">Cell membrane</location>
        <topology evidence="1">Multi-pass membrane protein</topology>
    </subcellularLocation>
</comment>
<feature type="transmembrane region" description="Helical" evidence="7">
    <location>
        <begin position="274"/>
        <end position="292"/>
    </location>
</feature>
<feature type="transmembrane region" description="Helical" evidence="7">
    <location>
        <begin position="241"/>
        <end position="262"/>
    </location>
</feature>
<dbReference type="EMBL" id="JAUQYP010000001">
    <property type="protein sequence ID" value="MDO8105598.1"/>
    <property type="molecule type" value="Genomic_DNA"/>
</dbReference>
<evidence type="ECO:0000256" key="1">
    <source>
        <dbReference type="ARBA" id="ARBA00004651"/>
    </source>
</evidence>
<evidence type="ECO:0000259" key="8">
    <source>
        <dbReference type="PROSITE" id="PS50850"/>
    </source>
</evidence>
<feature type="transmembrane region" description="Helical" evidence="7">
    <location>
        <begin position="374"/>
        <end position="392"/>
    </location>
</feature>
<keyword evidence="2" id="KW-0813">Transport</keyword>
<evidence type="ECO:0000256" key="7">
    <source>
        <dbReference type="SAM" id="Phobius"/>
    </source>
</evidence>
<dbReference type="InterPro" id="IPR036259">
    <property type="entry name" value="MFS_trans_sf"/>
</dbReference>